<dbReference type="RefSeq" id="WP_034945168.1">
    <property type="nucleotide sequence ID" value="NZ_JDST02000010.1"/>
</dbReference>
<evidence type="ECO:0000313" key="6">
    <source>
        <dbReference type="Proteomes" id="UP000509684"/>
    </source>
</evidence>
<accession>A0A080MA16</accession>
<keyword evidence="2" id="KW-1133">Transmembrane helix</keyword>
<dbReference type="Proteomes" id="UP000509684">
    <property type="component" value="Chromosome"/>
</dbReference>
<reference evidence="4 6" key="2">
    <citation type="journal article" date="2019" name="Microbiome">
        <title>Annotated bacterial chromosomes from frame-shift-corrected long-read metagenomic data.</title>
        <authorList>
            <person name="Arumugam K."/>
            <person name="Bagci C."/>
            <person name="Bessarab I."/>
            <person name="Beier S."/>
            <person name="Buchfink B."/>
            <person name="Gorska A."/>
            <person name="Qiu G."/>
            <person name="Huson D.H."/>
            <person name="Williams R.B.H."/>
        </authorList>
    </citation>
    <scope>NUCLEOTIDE SEQUENCE [LARGE SCALE GENOMIC DNA]</scope>
    <source>
        <strain evidence="4">SSA1</strain>
    </source>
</reference>
<feature type="region of interest" description="Disordered" evidence="1">
    <location>
        <begin position="80"/>
        <end position="100"/>
    </location>
</feature>
<keyword evidence="2" id="KW-0812">Transmembrane</keyword>
<dbReference type="Proteomes" id="UP000021315">
    <property type="component" value="Unassembled WGS sequence"/>
</dbReference>
<dbReference type="EMBL" id="JDST02000010">
    <property type="protein sequence ID" value="KFB78063.1"/>
    <property type="molecule type" value="Genomic_DNA"/>
</dbReference>
<name>A0A080MA16_9PROT</name>
<reference evidence="4" key="3">
    <citation type="submission" date="2020-06" db="EMBL/GenBank/DDBJ databases">
        <authorList>
            <person name="Arumugam K."/>
            <person name="Besarab I."/>
            <person name="Haryono M."/>
            <person name="Bagci C."/>
            <person name="Beier S."/>
            <person name="Buchfink B."/>
            <person name="Gorska A."/>
            <person name="Qiu G."/>
            <person name="Huson D.H."/>
            <person name="Williams R.B."/>
        </authorList>
    </citation>
    <scope>NUCLEOTIDE SEQUENCE</scope>
    <source>
        <strain evidence="4">SSA1</strain>
    </source>
</reference>
<organism evidence="3 5">
    <name type="scientific">Candidatus Accumulibacter cognatus</name>
    <dbReference type="NCBI Taxonomy" id="2954383"/>
    <lineage>
        <taxon>Bacteria</taxon>
        <taxon>Pseudomonadati</taxon>
        <taxon>Pseudomonadota</taxon>
        <taxon>Betaproteobacteria</taxon>
        <taxon>Candidatus Accumulibacter</taxon>
    </lineage>
</organism>
<feature type="transmembrane region" description="Helical" evidence="2">
    <location>
        <begin position="12"/>
        <end position="34"/>
    </location>
</feature>
<dbReference type="STRING" id="1453999.AW06_000566"/>
<proteinExistence type="predicted"/>
<evidence type="ECO:0000313" key="5">
    <source>
        <dbReference type="Proteomes" id="UP000021315"/>
    </source>
</evidence>
<evidence type="ECO:0000313" key="3">
    <source>
        <dbReference type="EMBL" id="KFB78063.1"/>
    </source>
</evidence>
<evidence type="ECO:0000313" key="4">
    <source>
        <dbReference type="EMBL" id="QLH50215.1"/>
    </source>
</evidence>
<accession>A0A7D5N9X5</accession>
<dbReference type="KEGG" id="acog:HWD57_10815"/>
<dbReference type="AlphaFoldDB" id="A0A080MA16"/>
<reference evidence="3 5" key="1">
    <citation type="submission" date="2014-02" db="EMBL/GenBank/DDBJ databases">
        <title>Expanding our view of genomic diversity in Candidatus Accumulibacter clades.</title>
        <authorList>
            <person name="Skennerton C.T."/>
            <person name="Barr J.J."/>
            <person name="Slater F.R."/>
            <person name="Bond P.L."/>
            <person name="Tyson G.W."/>
        </authorList>
    </citation>
    <scope>NUCLEOTIDE SEQUENCE [LARGE SCALE GENOMIC DNA]</scope>
    <source>
        <strain evidence="5">SK-02</strain>
    </source>
</reference>
<keyword evidence="5" id="KW-1185">Reference proteome</keyword>
<evidence type="ECO:0000256" key="1">
    <source>
        <dbReference type="SAM" id="MobiDB-lite"/>
    </source>
</evidence>
<keyword evidence="2" id="KW-0472">Membrane</keyword>
<sequence>MENQSTSTHPMILVAAASVTLFSLTGVAALLGWLPSPMAPQVASAPTPTSIAVPAEKAATLNIPAGSRVTVHTVSEAPASQASKHVATRPSKAVVNQGRSLARSTASFSSDYASRGTRPIANDPQQENALYVDHSRHAVGVCRDCGTIIDVREVTKRGRVSPQYQVTVRLNDGSMRTVNESQAPLWRSGDRVRIGNGQFPGI</sequence>
<dbReference type="EMBL" id="CP058708">
    <property type="protein sequence ID" value="QLH50215.1"/>
    <property type="molecule type" value="Genomic_DNA"/>
</dbReference>
<gene>
    <name evidence="3" type="ORF">AW06_000566</name>
    <name evidence="4" type="ORF">HWD57_10815</name>
</gene>
<evidence type="ECO:0000256" key="2">
    <source>
        <dbReference type="SAM" id="Phobius"/>
    </source>
</evidence>
<protein>
    <submittedName>
        <fullName evidence="3">Uncharacterized protein</fullName>
    </submittedName>
</protein>